<keyword evidence="2" id="KW-1003">Cell membrane</keyword>
<dbReference type="SUPFAM" id="SSF50182">
    <property type="entry name" value="Sm-like ribonucleoproteins"/>
    <property type="match status" value="1"/>
</dbReference>
<dbReference type="PROSITE" id="PS50042">
    <property type="entry name" value="CNMP_BINDING_3"/>
    <property type="match status" value="1"/>
</dbReference>
<keyword evidence="6" id="KW-0997">Cell inner membrane</keyword>
<dbReference type="PROSITE" id="PS00888">
    <property type="entry name" value="CNMP_BINDING_1"/>
    <property type="match status" value="1"/>
</dbReference>
<keyword evidence="3 6" id="KW-0812">Transmembrane</keyword>
<comment type="similarity">
    <text evidence="6">Belongs to the MscS (TC 1.A.23) family.</text>
</comment>
<dbReference type="Pfam" id="PF00924">
    <property type="entry name" value="MS_channel_2nd"/>
    <property type="match status" value="1"/>
</dbReference>
<accession>W9H118</accession>
<proteinExistence type="inferred from homology"/>
<comment type="caution">
    <text evidence="6">Lacks conserved residue(s) required for the propagation of feature annotation.</text>
</comment>
<keyword evidence="6" id="KW-0813">Transport</keyword>
<dbReference type="EMBL" id="AVFL01000010">
    <property type="protein sequence ID" value="EWY39749.1"/>
    <property type="molecule type" value="Genomic_DNA"/>
</dbReference>
<comment type="subcellular location">
    <subcellularLocation>
        <location evidence="6">Cell inner membrane</location>
        <topology evidence="6">Multi-pass membrane protein</topology>
    </subcellularLocation>
    <subcellularLocation>
        <location evidence="1">Cell membrane</location>
        <topology evidence="1">Multi-pass membrane protein</topology>
    </subcellularLocation>
</comment>
<dbReference type="SMART" id="SM00100">
    <property type="entry name" value="cNMP"/>
    <property type="match status" value="1"/>
</dbReference>
<feature type="transmembrane region" description="Helical" evidence="6">
    <location>
        <begin position="32"/>
        <end position="54"/>
    </location>
</feature>
<name>W9H118_9PROT</name>
<gene>
    <name evidence="8" type="ORF">N825_04340</name>
</gene>
<dbReference type="InterPro" id="IPR018490">
    <property type="entry name" value="cNMP-bd_dom_sf"/>
</dbReference>
<feature type="transmembrane region" description="Helical" evidence="6">
    <location>
        <begin position="74"/>
        <end position="92"/>
    </location>
</feature>
<keyword evidence="4 6" id="KW-1133">Transmembrane helix</keyword>
<dbReference type="Gene3D" id="1.10.287.1260">
    <property type="match status" value="1"/>
</dbReference>
<dbReference type="AlphaFoldDB" id="W9H118"/>
<evidence type="ECO:0000313" key="8">
    <source>
        <dbReference type="EMBL" id="EWY39749.1"/>
    </source>
</evidence>
<dbReference type="PROSITE" id="PS00889">
    <property type="entry name" value="CNMP_BINDING_2"/>
    <property type="match status" value="1"/>
</dbReference>
<protein>
    <recommendedName>
        <fullName evidence="6">Small-conductance mechanosensitive channel</fullName>
    </recommendedName>
</protein>
<evidence type="ECO:0000256" key="2">
    <source>
        <dbReference type="ARBA" id="ARBA00022475"/>
    </source>
</evidence>
<dbReference type="Gene3D" id="2.60.120.10">
    <property type="entry name" value="Jelly Rolls"/>
    <property type="match status" value="1"/>
</dbReference>
<evidence type="ECO:0000256" key="1">
    <source>
        <dbReference type="ARBA" id="ARBA00004651"/>
    </source>
</evidence>
<reference evidence="8 9" key="1">
    <citation type="submission" date="2013-08" db="EMBL/GenBank/DDBJ databases">
        <title>The genome sequence of Skermanella stibiiresistens.</title>
        <authorList>
            <person name="Zhu W."/>
            <person name="Wang G."/>
        </authorList>
    </citation>
    <scope>NUCLEOTIDE SEQUENCE [LARGE SCALE GENOMIC DNA]</scope>
    <source>
        <strain evidence="8 9">SB22</strain>
    </source>
</reference>
<organism evidence="8 9">
    <name type="scientific">Skermanella stibiiresistens SB22</name>
    <dbReference type="NCBI Taxonomy" id="1385369"/>
    <lineage>
        <taxon>Bacteria</taxon>
        <taxon>Pseudomonadati</taxon>
        <taxon>Pseudomonadota</taxon>
        <taxon>Alphaproteobacteria</taxon>
        <taxon>Rhodospirillales</taxon>
        <taxon>Azospirillaceae</taxon>
        <taxon>Skermanella</taxon>
    </lineage>
</organism>
<evidence type="ECO:0000256" key="4">
    <source>
        <dbReference type="ARBA" id="ARBA00022989"/>
    </source>
</evidence>
<keyword evidence="5 6" id="KW-0472">Membrane</keyword>
<dbReference type="Gene3D" id="2.30.30.60">
    <property type="match status" value="1"/>
</dbReference>
<evidence type="ECO:0000256" key="3">
    <source>
        <dbReference type="ARBA" id="ARBA00022692"/>
    </source>
</evidence>
<dbReference type="CDD" id="cd00038">
    <property type="entry name" value="CAP_ED"/>
    <property type="match status" value="1"/>
</dbReference>
<dbReference type="InterPro" id="IPR000595">
    <property type="entry name" value="cNMP-bd_dom"/>
</dbReference>
<dbReference type="Proteomes" id="UP000019486">
    <property type="component" value="Unassembled WGS sequence"/>
</dbReference>
<keyword evidence="9" id="KW-1185">Reference proteome</keyword>
<dbReference type="GO" id="GO:0005886">
    <property type="term" value="C:plasma membrane"/>
    <property type="evidence" value="ECO:0007669"/>
    <property type="project" value="UniProtKB-SubCell"/>
</dbReference>
<dbReference type="SUPFAM" id="SSF51206">
    <property type="entry name" value="cAMP-binding domain-like"/>
    <property type="match status" value="1"/>
</dbReference>
<dbReference type="InterPro" id="IPR018488">
    <property type="entry name" value="cNMP-bd_CS"/>
</dbReference>
<evidence type="ECO:0000256" key="6">
    <source>
        <dbReference type="RuleBase" id="RU369025"/>
    </source>
</evidence>
<dbReference type="Pfam" id="PF00027">
    <property type="entry name" value="cNMP_binding"/>
    <property type="match status" value="1"/>
</dbReference>
<dbReference type="PANTHER" id="PTHR30221:SF20">
    <property type="entry name" value="SMALL-CONDUCTANCE MECHANOSENSITIVE CHANNEL"/>
    <property type="match status" value="1"/>
</dbReference>
<dbReference type="GO" id="GO:0008381">
    <property type="term" value="F:mechanosensitive monoatomic ion channel activity"/>
    <property type="evidence" value="ECO:0007669"/>
    <property type="project" value="InterPro"/>
</dbReference>
<dbReference type="InterPro" id="IPR045275">
    <property type="entry name" value="MscS_archaea/bacteria_type"/>
</dbReference>
<comment type="caution">
    <text evidence="8">The sequence shown here is derived from an EMBL/GenBank/DDBJ whole genome shotgun (WGS) entry which is preliminary data.</text>
</comment>
<dbReference type="PANTHER" id="PTHR30221">
    <property type="entry name" value="SMALL-CONDUCTANCE MECHANOSENSITIVE CHANNEL"/>
    <property type="match status" value="1"/>
</dbReference>
<evidence type="ECO:0000313" key="9">
    <source>
        <dbReference type="Proteomes" id="UP000019486"/>
    </source>
</evidence>
<dbReference type="InterPro" id="IPR011066">
    <property type="entry name" value="MscS_channel_C_sf"/>
</dbReference>
<comment type="subunit">
    <text evidence="6">Homoheptamer.</text>
</comment>
<keyword evidence="6" id="KW-0407">Ion channel</keyword>
<dbReference type="InterPro" id="IPR006685">
    <property type="entry name" value="MscS_channel_2nd"/>
</dbReference>
<evidence type="ECO:0000256" key="5">
    <source>
        <dbReference type="ARBA" id="ARBA00023136"/>
    </source>
</evidence>
<dbReference type="STRING" id="1385369.N825_04340"/>
<feature type="domain" description="Cyclic nucleotide-binding" evidence="7">
    <location>
        <begin position="311"/>
        <end position="434"/>
    </location>
</feature>
<dbReference type="InterPro" id="IPR010920">
    <property type="entry name" value="LSM_dom_sf"/>
</dbReference>
<dbReference type="Gene3D" id="3.30.70.100">
    <property type="match status" value="1"/>
</dbReference>
<dbReference type="SUPFAM" id="SSF82689">
    <property type="entry name" value="Mechanosensitive channel protein MscS (YggB), C-terminal domain"/>
    <property type="match status" value="1"/>
</dbReference>
<dbReference type="PATRIC" id="fig|1385369.3.peg.3094"/>
<dbReference type="PRINTS" id="PR00103">
    <property type="entry name" value="CAMPKINASE"/>
</dbReference>
<keyword evidence="6" id="KW-0406">Ion transport</keyword>
<feature type="transmembrane region" description="Helical" evidence="6">
    <location>
        <begin position="98"/>
        <end position="118"/>
    </location>
</feature>
<sequence>MTLLGFTLSFLWPGLRARIGLGADGPFDEVVMVLAGSAGWLGLAWFGTRVVDGLLRRSSAHSQSPAAPRLVGDLARFVFFTLAGVAVASFVLDLPVTGLVATSGVVIAVLGFALRNILADIFSGIAINVEHPYRIGDWIQVSSTNGGLGQTGKVIEVNWRSTRLLTNDGTTVVVPNGLIAGSRFVNLSLPEHCYRAALRVHLDPGVPVKRARRVLMTALLSVDHLLADRPSDVVVESIDEAGVCYLMRFWVPDFGAEVACRDAVAAAMLAALRDAGLSLAVPRRSLVPANRPGRDLEGLDVCRRMLGSIDLFKPFTMTELDALANRMRRRQVPAGTPVVHQGDQGSSLFLVTEGLLEVHLEVEWEGEVRQVTLDRMAPGDIFGEMALLTGEPRSATVVALTDAVVYELEGEHLRPLLHDRMELAEKLSDLMAERAQNNAVTRDAALRPMPAPALPHRRDLLERLRDLFGLPSD</sequence>
<dbReference type="InterPro" id="IPR014710">
    <property type="entry name" value="RmlC-like_jellyroll"/>
</dbReference>
<dbReference type="InterPro" id="IPR023408">
    <property type="entry name" value="MscS_beta-dom_sf"/>
</dbReference>
<evidence type="ECO:0000259" key="7">
    <source>
        <dbReference type="PROSITE" id="PS50042"/>
    </source>
</evidence>
<comment type="function">
    <text evidence="6">Mechanosensitive channel that participates in the regulation of osmotic pressure changes within the cell, opening in response to stretch forces in the membrane lipid bilayer, without the need for other proteins. Contributes to normal resistance to hypoosmotic shock. Forms an ion channel of 1.0 nanosiemens conductance with a slight preference for anions.</text>
</comment>